<dbReference type="Proteomes" id="UP000437748">
    <property type="component" value="Unassembled WGS sequence"/>
</dbReference>
<keyword evidence="2 4" id="KW-0808">Transferase</keyword>
<comment type="caution">
    <text evidence="5">The sequence shown here is derived from an EMBL/GenBank/DDBJ whole genome shotgun (WGS) entry which is preliminary data.</text>
</comment>
<gene>
    <name evidence="5" type="ORF">GCL60_03075</name>
</gene>
<name>A0A6N6VXZ3_9BACT</name>
<dbReference type="PANTHER" id="PTHR21337">
    <property type="entry name" value="PHOSPHO-2-DEHYDRO-3-DEOXYHEPTONATE ALDOLASE 1, 2"/>
    <property type="match status" value="1"/>
</dbReference>
<accession>A0A6N6VXZ3</accession>
<keyword evidence="6" id="KW-1185">Reference proteome</keyword>
<feature type="binding site" evidence="3">
    <location>
        <position position="117"/>
    </location>
    <ligand>
        <name>phosphoenolpyruvate</name>
        <dbReference type="ChEBI" id="CHEBI:58702"/>
    </ligand>
</feature>
<comment type="catalytic activity">
    <reaction evidence="4">
        <text>D-erythrose 4-phosphate + phosphoenolpyruvate + H2O = 7-phospho-2-dehydro-3-deoxy-D-arabino-heptonate + phosphate</text>
        <dbReference type="Rhea" id="RHEA:14717"/>
        <dbReference type="ChEBI" id="CHEBI:15377"/>
        <dbReference type="ChEBI" id="CHEBI:16897"/>
        <dbReference type="ChEBI" id="CHEBI:43474"/>
        <dbReference type="ChEBI" id="CHEBI:58394"/>
        <dbReference type="ChEBI" id="CHEBI:58702"/>
        <dbReference type="EC" id="2.5.1.54"/>
    </reaction>
</comment>
<dbReference type="GO" id="GO:0003849">
    <property type="term" value="F:3-deoxy-7-phosphoheptulonate synthase activity"/>
    <property type="evidence" value="ECO:0007669"/>
    <property type="project" value="UniProtKB-EC"/>
</dbReference>
<keyword evidence="3" id="KW-0464">Manganese</keyword>
<protein>
    <recommendedName>
        <fullName evidence="4">Phospho-2-dehydro-3-deoxyheptonate aldolase</fullName>
        <ecNumber evidence="4">2.5.1.54</ecNumber>
    </recommendedName>
</protein>
<keyword evidence="4" id="KW-0028">Amino-acid biosynthesis</keyword>
<dbReference type="SUPFAM" id="SSF51569">
    <property type="entry name" value="Aldolase"/>
    <property type="match status" value="1"/>
</dbReference>
<sequence>MKSDKIKPYLFENWHIKSWKDFDLLQQPNYLNSSLLLETLSTLRCANKIVTENEINQLKYFFSEAEKGNIFILQAGDCAETFESCSFEDVKLRVEHILSLAKKLEEAIEKKVIVVGRIAGQYAKPRSEPFETLNHFSLPAFRGDIINGIEFNEIQRQPDPLRLLKAYENSKKTYDWIKEITNHIFFISHEALLLDYESNLTHKTTYSDQWINFSAHTLWLGERTRDLKSAHVEYLRGISNPIGIKLGPNANYHEIISLLKLLNPQNISGKINLITRFGNKNNNLNLENMIHFLNHSGLCFSWSCDPMHGNSYKTNNGFKTRNFDDIISELIETHKIHNKLGSFLSGIHLELTYKNVTECIGGYKNKLNEYNLSENFQSFCDPRLNKQQSLDLIELFSLKRNL</sequence>
<proteinExistence type="inferred from homology"/>
<feature type="binding site" evidence="3">
    <location>
        <position position="350"/>
    </location>
    <ligand>
        <name>Mn(2+)</name>
        <dbReference type="ChEBI" id="CHEBI:29035"/>
    </ligand>
</feature>
<dbReference type="Pfam" id="PF01474">
    <property type="entry name" value="DAHP_synth_2"/>
    <property type="match status" value="1"/>
</dbReference>
<evidence type="ECO:0000313" key="5">
    <source>
        <dbReference type="EMBL" id="KAB8040929.1"/>
    </source>
</evidence>
<dbReference type="Gene3D" id="3.20.20.70">
    <property type="entry name" value="Aldolase class I"/>
    <property type="match status" value="1"/>
</dbReference>
<feature type="binding site" evidence="3">
    <location>
        <begin position="222"/>
        <end position="223"/>
    </location>
    <ligand>
        <name>phosphoenolpyruvate</name>
        <dbReference type="ChEBI" id="CHEBI:58702"/>
    </ligand>
</feature>
<dbReference type="EMBL" id="WFLM01000001">
    <property type="protein sequence ID" value="KAB8040929.1"/>
    <property type="molecule type" value="Genomic_DNA"/>
</dbReference>
<evidence type="ECO:0000256" key="3">
    <source>
        <dbReference type="PIRSR" id="PIRSR602480-1"/>
    </source>
</evidence>
<evidence type="ECO:0000256" key="4">
    <source>
        <dbReference type="RuleBase" id="RU363071"/>
    </source>
</evidence>
<feature type="binding site" evidence="3">
    <location>
        <position position="78"/>
    </location>
    <ligand>
        <name>Mn(2+)</name>
        <dbReference type="ChEBI" id="CHEBI:29035"/>
    </ligand>
</feature>
<dbReference type="PANTHER" id="PTHR21337:SF0">
    <property type="entry name" value="PHOSPHO-2-DEHYDRO-3-DEOXYHEPTONATE ALDOLASE"/>
    <property type="match status" value="1"/>
</dbReference>
<dbReference type="GO" id="GO:0008652">
    <property type="term" value="P:amino acid biosynthetic process"/>
    <property type="evidence" value="ECO:0007669"/>
    <property type="project" value="UniProtKB-KW"/>
</dbReference>
<dbReference type="RefSeq" id="WP_153418452.1">
    <property type="nucleotide sequence ID" value="NZ_WFLM01000001.1"/>
</dbReference>
<keyword evidence="3" id="KW-0170">Cobalt</keyword>
<evidence type="ECO:0000256" key="1">
    <source>
        <dbReference type="ARBA" id="ARBA00008911"/>
    </source>
</evidence>
<comment type="pathway">
    <text evidence="4">Metabolic intermediate biosynthesis; chorismate biosynthesis; chorismate from D-erythrose 4-phosphate and phosphoenolpyruvate: step 1/7.</text>
</comment>
<dbReference type="InterPro" id="IPR002480">
    <property type="entry name" value="DAHP_synth_2"/>
</dbReference>
<keyword evidence="4" id="KW-0057">Aromatic amino acid biosynthesis</keyword>
<dbReference type="OrthoDB" id="9766852at2"/>
<comment type="cofactor">
    <cofactor evidence="3">
        <name>Mn(2+)</name>
        <dbReference type="ChEBI" id="CHEBI:29035"/>
    </cofactor>
    <cofactor evidence="3">
        <name>Co(2+)</name>
        <dbReference type="ChEBI" id="CHEBI:48828"/>
    </cofactor>
    <cofactor evidence="3">
        <name>Cd(2+)</name>
        <dbReference type="ChEBI" id="CHEBI:48775"/>
    </cofactor>
    <text evidence="3">Binds 1 divalent cation per subunit. The enzyme is active with manganese, cobalt or cadmium ions.</text>
</comment>
<feature type="binding site" evidence="3">
    <location>
        <position position="245"/>
    </location>
    <ligand>
        <name>phosphoenolpyruvate</name>
        <dbReference type="ChEBI" id="CHEBI:58702"/>
    </ligand>
</feature>
<feature type="binding site" evidence="3">
    <location>
        <position position="308"/>
    </location>
    <ligand>
        <name>Mn(2+)</name>
        <dbReference type="ChEBI" id="CHEBI:29035"/>
    </ligand>
</feature>
<evidence type="ECO:0000313" key="6">
    <source>
        <dbReference type="Proteomes" id="UP000437748"/>
    </source>
</evidence>
<dbReference type="InterPro" id="IPR013785">
    <property type="entry name" value="Aldolase_TIM"/>
</dbReference>
<comment type="similarity">
    <text evidence="1 4">Belongs to the class-II DAHP synthase family.</text>
</comment>
<feature type="binding site" evidence="3">
    <location>
        <position position="381"/>
    </location>
    <ligand>
        <name>Mn(2+)</name>
        <dbReference type="ChEBI" id="CHEBI:29035"/>
    </ligand>
</feature>
<dbReference type="GO" id="GO:0009073">
    <property type="term" value="P:aromatic amino acid family biosynthetic process"/>
    <property type="evidence" value="ECO:0007669"/>
    <property type="project" value="UniProtKB-KW"/>
</dbReference>
<evidence type="ECO:0000256" key="2">
    <source>
        <dbReference type="ARBA" id="ARBA00022679"/>
    </source>
</evidence>
<keyword evidence="3" id="KW-0104">Cadmium</keyword>
<dbReference type="EC" id="2.5.1.54" evidence="4"/>
<reference evidence="5 6" key="1">
    <citation type="submission" date="2019-10" db="EMBL/GenBank/DDBJ databases">
        <title>New species of Slilvanegrellaceae.</title>
        <authorList>
            <person name="Pitt A."/>
            <person name="Hahn M.W."/>
        </authorList>
    </citation>
    <scope>NUCLEOTIDE SEQUENCE [LARGE SCALE GENOMIC DNA]</scope>
    <source>
        <strain evidence="5 6">SP-Ram-0.45-NSY-1</strain>
    </source>
</reference>
<dbReference type="AlphaFoldDB" id="A0A6N6VXZ3"/>
<organism evidence="5 6">
    <name type="scientific">Silvanigrella paludirubra</name>
    <dbReference type="NCBI Taxonomy" id="2499159"/>
    <lineage>
        <taxon>Bacteria</taxon>
        <taxon>Pseudomonadati</taxon>
        <taxon>Bdellovibrionota</taxon>
        <taxon>Oligoflexia</taxon>
        <taxon>Silvanigrellales</taxon>
        <taxon>Silvanigrellaceae</taxon>
        <taxon>Silvanigrella</taxon>
    </lineage>
</organism>
<feature type="binding site" evidence="3">
    <location>
        <position position="276"/>
    </location>
    <ligand>
        <name>phosphoenolpyruvate</name>
        <dbReference type="ChEBI" id="CHEBI:58702"/>
    </ligand>
</feature>